<evidence type="ECO:0000313" key="2">
    <source>
        <dbReference type="EMBL" id="KTB65605.1"/>
    </source>
</evidence>
<dbReference type="SMART" id="SM00912">
    <property type="entry name" value="Haemagg_act"/>
    <property type="match status" value="1"/>
</dbReference>
<dbReference type="GO" id="GO:0003824">
    <property type="term" value="F:catalytic activity"/>
    <property type="evidence" value="ECO:0007669"/>
    <property type="project" value="UniProtKB-ARBA"/>
</dbReference>
<dbReference type="InterPro" id="IPR012334">
    <property type="entry name" value="Pectin_lyas_fold"/>
</dbReference>
<feature type="domain" description="Filamentous haemagglutinin FhaB/tRNA nuclease CdiA-like TPS" evidence="1">
    <location>
        <begin position="91"/>
        <end position="211"/>
    </location>
</feature>
<dbReference type="InterPro" id="IPR011050">
    <property type="entry name" value="Pectin_lyase_fold/virulence"/>
</dbReference>
<dbReference type="Pfam" id="PF05594">
    <property type="entry name" value="Fil_haemagg"/>
    <property type="match status" value="10"/>
</dbReference>
<organism evidence="2 3">
    <name type="scientific">Pseudomonas fluorescens ICMP 11288</name>
    <dbReference type="NCBI Taxonomy" id="1198309"/>
    <lineage>
        <taxon>Bacteria</taxon>
        <taxon>Pseudomonadati</taxon>
        <taxon>Pseudomonadota</taxon>
        <taxon>Gammaproteobacteria</taxon>
        <taxon>Pseudomonadales</taxon>
        <taxon>Pseudomonadaceae</taxon>
        <taxon>Pseudomonas</taxon>
    </lineage>
</organism>
<evidence type="ECO:0000259" key="1">
    <source>
        <dbReference type="SMART" id="SM00912"/>
    </source>
</evidence>
<comment type="caution">
    <text evidence="2">The sequence shown here is derived from an EMBL/GenBank/DDBJ whole genome shotgun (WGS) entry which is preliminary data.</text>
</comment>
<dbReference type="Proteomes" id="UP000054197">
    <property type="component" value="Unassembled WGS sequence"/>
</dbReference>
<name>A0A0W0HXF6_PSEFL</name>
<proteinExistence type="predicted"/>
<dbReference type="EMBL" id="LKEF01000017">
    <property type="protein sequence ID" value="KTB65605.1"/>
    <property type="molecule type" value="Genomic_DNA"/>
</dbReference>
<gene>
    <name evidence="2" type="ORF">AO063_15415</name>
</gene>
<dbReference type="InterPro" id="IPR008619">
    <property type="entry name" value="Filamentous_hemagglutn_rpt"/>
</dbReference>
<dbReference type="InterPro" id="IPR024973">
    <property type="entry name" value="ESPR"/>
</dbReference>
<evidence type="ECO:0000313" key="3">
    <source>
        <dbReference type="Proteomes" id="UP000054197"/>
    </source>
</evidence>
<dbReference type="Gene3D" id="2.160.20.10">
    <property type="entry name" value="Single-stranded right-handed beta-helix, Pectin lyase-like"/>
    <property type="match status" value="1"/>
</dbReference>
<dbReference type="InterPro" id="IPR025157">
    <property type="entry name" value="Hemagglutinin_rpt"/>
</dbReference>
<dbReference type="Pfam" id="PF05860">
    <property type="entry name" value="TPS"/>
    <property type="match status" value="1"/>
</dbReference>
<dbReference type="InterPro" id="IPR010069">
    <property type="entry name" value="CdiA_FHA1_rpt"/>
</dbReference>
<dbReference type="RefSeq" id="WP_058420162.1">
    <property type="nucleotide sequence ID" value="NZ_LKEF01000017.1"/>
</dbReference>
<dbReference type="InterPro" id="IPR008638">
    <property type="entry name" value="FhaB/CdiA-like_TPS"/>
</dbReference>
<protein>
    <submittedName>
        <fullName evidence="2">Adhesin</fullName>
    </submittedName>
</protein>
<sequence>MNKNLYRIVFNKARGLLMVVAENVLGSKKASGRGAAVAPVVLSAELTLRPLRFALMAALGLITLASPLAWGDIVADRGAPVGQQPVIINAANGVPQVNIQAPSAAGVSRNTYSQFDVNAQGAILNNARTNTQTQLGGWIEGNAHLAGGTARVILNEVNSSNPSQLRGYIEVAGDRAQVVIANPSGIACDGCGFINANRATLTSGSAQMQDGQLQGYRVESGKVVISGKGLDASQTDFTDVIARSVEVNAGVWAKDLRVTTGANQVNADNSQATAINGTGDKPQVAIDVAQLGGMYAGKIKLVGTEAGLGVRNAGQIGSSAGDVVISADGRLGNSGQISSSQNLQVHSQLGIDNSGSLYSKGAATLTSGGDINNQGVVAAQQDLALTARTINNASKSVLGAGVAADGKVSGNGALHVSASQTLKHQGSAIAAGDLRLDAASLDLKASETAGRNVTLTARAGGADLSGAALDATATLNTSVQQALTTDNAKVNAEGIQLAAGSLSNHQGEIVQVGKGATVIAVTGSLDNAGGRIASNATDVSLSGAALSNAKGRIEHAGAGTLTLQGQSLTGAQGSLQSNGLLQVTVADAVLDGATTVARQIQIDANQLSNRQGNILQTGAGTLRINTQGLLDNTGATVASDSDISLTADRLLNQGGTVQAAVAGNLKVAAHTLLDNSAGTLAAAKGAQLSTGQLLNAQGKITAGDSLTLSGAQVNNDHGTLAAIGALSVSADALSNRQGTVGSVGGPLVLTVSQSAFDNIGGVVQAQQGLTITSLGLNNDDGLISGAALLLDSAGQGLSNQRGAIIGSGTVDLRSGELKNQAGLIQGNGAITLDTHGQTLTNTDSGSANGILGQANITLRTGNLNNTAGFIGSKGDVAIHAAQVDNLDAGVLSSEQSLLLTAGGLSNRGGQLQSLGNARLDIGSGRLDNVGGLLRAGGTLTVDAGQLDNQQTQGSNQGVEGQSLALNLTQLLNRAGAMRADQLLSVNTTGQLDNSAGLISSSKQVSIRADQALLNSAGTVIAGERLGLTSASLSGDGRVLSLGDISLNLASGLVNTGKVQANGNLELSLQGTLDNQGGVQAGKQLRVSSDGVENRANGEISAAQVTLDVGDTLNNRGLIDAQITRINTQVLNNLGSGRIYGDQVSIAAGQLTNDVEDAKAAVIAARERLDIGVGTLVNREHAMLFSAGDLLIGGALDAQGQATGQAGLVRNASASIEALGGLSLNSAELRNTNEHFSTQVVEVSREGVQEFQHTGSANRYRPDQISLYNDEVSHLVSPEGVSDNYNRYDYTRTTTQTQILTSDPGEILSGGSMLLTANSVLNDKSRIIAGGTLVGTIGQLNNTEVTGQQTVTDSGTFSHLYRIHRKGRDRQGRSTAAYNPAASVTDIFLRPTQYLQNTTPTGSGLQLGTRLTSSVDQAAGGASAAKVNVGNGRAPGPVLEVAALQATAAGGVGESIRTGGLNVQVPDNSLFHLNPQANPNYLVESDPRFTSYRSWLSSNYMLDRLQLDPGLTLTRLGDGFYEQKLIREQIAQLTGRRFLDGYANDETQYRALLDSALTYAGKWNLVPGVALSPEQMAQLTSDVVWLVKKDVTLADGSVTQALVPQVYVRVRDGDLDGSGALMAGNVVDLKLQGDLVNRGTIAGRSVLAISADNLQNLGGRLSGGEVDVKARTDLNNLGGLIDATTRLNTVAGRDINLVSTTRNTESAQGTATGISRVAGLFVSDAKGELVVNAARDINLSAAQIVSSGKDGKTTVVAGHDINLGTMTQSREQSVQWNASNWRKDASRTDVGSVIQGEGEVRLIADNDLNARGAKVVSEQGGVTVSTGRDVNLSTSQSYNFVDEAHKVTGSNSLCSSKTVTGSNSLFSSKTTTTRDTVSETRAQATTLSGETAWVKADNDLNVRGSNVVSTSGTTLVAGHDVNVVAATDQLSEQHFKQVKQSGLFSGGAIAVTIGSQQRSDQNRTDSETAAASTIGATDGNVSILAGNAYRQVGSQVTAPKGDVNIAARLVDILEARDQQHITQETKFKQGGLTITVTNPVIEAVQTAQRMKTASDRTDDGRLKTLALVNTLMGAGNGYIHYDKDPSMAGGINISISAGTSKKESKTEQTSNSAASSSVLAGGDVNITAAGAGKNSNLTVQGSQITAGHDVNLKADGAIALLAAQNTVQQRTTEKGSNASLGIGIAIGSETTGISFNAGASQSRGKADGDDVVWSNTHVDAGNKVSLDSGGDTRLKGAVVSGKQVTADVGGDFSVESLQDTSTYKAKQTSLGVGVSICVPPFCIGSSSFTLSQNKGIQKSNFESVTEQSGIRAGDGGFDIRVKGNTHLAGGVIASNDKAIADGKNSVSTGSLTTADLHNSAKASADSSGLTLSSDFVGQGMYGASKALFSNYLDAGKASDSSEGNTRSAVSAGNILITDAYRQQQLTGRDASQTVASLNRDTAHSHVGAGRQDLDKLQRTAEAEQSIKNEAYRQGVQFTDEAYRTMFKTPPQMLALELDEQGNVKEDADHKPLFRVVGDAERQHLQADENNVVNVALNGIFNDDKAAAKYAAQHRDPGATGPQYFMWFPKAGNTMSELLIAGYQKAMDNDFFGLTNYTAASRQLQLDYGATGLHLTEHSRGTMTGGNSRQSIYNMPDAAGLLSKTTVYNFGGAFNVYTADEQLAFLQNRAAVTDPVEQAKMVLKYEVHNNDPVGRWFFMGNNPGTGGVIPEGSSLLKELGNVFTGDTTMHSCYGNGAQACARYWPQGKPVLVPVSPRK</sequence>
<dbReference type="SUPFAM" id="SSF51126">
    <property type="entry name" value="Pectin lyase-like"/>
    <property type="match status" value="1"/>
</dbReference>
<dbReference type="Pfam" id="PF13332">
    <property type="entry name" value="Fil_haemagg_2"/>
    <property type="match status" value="3"/>
</dbReference>
<reference evidence="2 3" key="1">
    <citation type="submission" date="2015-09" db="EMBL/GenBank/DDBJ databases">
        <title>Genome sequence of ICMP 11288.</title>
        <authorList>
            <person name="Visnovsky S."/>
            <person name="Lu A."/>
            <person name="Panda P."/>
            <person name="Pitman A."/>
        </authorList>
    </citation>
    <scope>NUCLEOTIDE SEQUENCE [LARGE SCALE GENOMIC DNA]</scope>
    <source>
        <strain evidence="2 3">ICMP 11288</strain>
    </source>
</reference>
<dbReference type="Pfam" id="PF13018">
    <property type="entry name" value="ESPR"/>
    <property type="match status" value="1"/>
</dbReference>
<dbReference type="NCBIfam" id="TIGR01901">
    <property type="entry name" value="adhes_NPXG"/>
    <property type="match status" value="1"/>
</dbReference>
<dbReference type="NCBIfam" id="TIGR01731">
    <property type="entry name" value="fil_hemag_20aa"/>
    <property type="match status" value="21"/>
</dbReference>
<accession>A0A0W0HXF6</accession>